<dbReference type="PANTHER" id="PTHR23113">
    <property type="entry name" value="GUANINE NUCLEOTIDE EXCHANGE FACTOR"/>
    <property type="match status" value="1"/>
</dbReference>
<dbReference type="Gene3D" id="2.60.120.10">
    <property type="entry name" value="Jelly Rolls"/>
    <property type="match status" value="2"/>
</dbReference>
<dbReference type="InterPro" id="IPR036964">
    <property type="entry name" value="RASGEF_cat_dom_sf"/>
</dbReference>
<comment type="similarity">
    <text evidence="1">Belongs to the RAPGEF2 family.</text>
</comment>
<evidence type="ECO:0000259" key="6">
    <source>
        <dbReference type="PROSITE" id="PS50042"/>
    </source>
</evidence>
<dbReference type="EMBL" id="CAEY01002034">
    <property type="status" value="NOT_ANNOTATED_CDS"/>
    <property type="molecule type" value="Genomic_DNA"/>
</dbReference>
<feature type="domain" description="N-terminal Ras-GEF" evidence="9">
    <location>
        <begin position="572"/>
        <end position="726"/>
    </location>
</feature>
<evidence type="ECO:0000313" key="11">
    <source>
        <dbReference type="Proteomes" id="UP000015104"/>
    </source>
</evidence>
<dbReference type="InterPro" id="IPR000159">
    <property type="entry name" value="RA_dom"/>
</dbReference>
<dbReference type="SUPFAM" id="SSF46785">
    <property type="entry name" value="Winged helix' DNA-binding domain"/>
    <property type="match status" value="1"/>
</dbReference>
<evidence type="ECO:0000259" key="7">
    <source>
        <dbReference type="PROSITE" id="PS50186"/>
    </source>
</evidence>
<dbReference type="STRING" id="32264.T1KEF3"/>
<sequence>MDDVDNIVGKLKLTRFFQRMHPSLLQQICKHAIVERLDKSVVVFRQGDKAFNWYAVVTGSLDVQVNAKAKEVVTLCTLGVGTAFGESVLTGKPHSVSIITNEPCTLLRVRKDEFQEIWDQNSHLMTDIVTPLVGLRCLKRASFNKSLSIRESLQLMIIATQLTKALKATTTATTAAKTAAITTVTSSQPKTQLKVTILLIVCLIDSSPSNGLILAWNLYLQDQSVELLQIGRILRALIIAHDPSMIRDRKYNVGLVYRNCLVGSELVDWLISASSVTPKRIHSRSQAAAMLQVLLEENVLTSPTGDSQFWDKYLFYRFIFDGEDESLRSEDLPSLPSFEGKRRTESALVHCLTTLHSLAPEANFRLILCKSPKERSAEEVDLVYEELMHIKALSHLGNSVRKELASVIAFEKHPRKGTVLFNQGDPGKSWYIILKGTVNVVIVGKGVVCTLCEGDDFGKLALVNDAPRAATIITNEDNCHFLRVDKDNFNRILRDVEANTVHLKEHGRDVLLLRKMVPKVIPSSTSSTINGSSHHYPPTAQPVTSGSPQPTVNPQVEQQKVTSKYSSSCSHYKYMVLAGTPEKMLEHLLETRIDVTSPPEIACALPSSVQLRGGGPLELIYSVDTFLEDFVLTHIVFLKTDALCVYLLKHYKIDLLNTRQEKEFIIGNKKRVIRFVKIWFNLISEVLHRDSYVTTFVDKLYNLVKSDLIKYEGFLEDELALLESICKDRKRFEDDLVLRGTQKWKNDLPGPIRRLSTNGLTDNLIAFTNIPDDWLLINLRFNSIQPKDEIISRIYCADHTYTTLKMTIDSTAGAIKIAAADKLGLNKEEGELILAEVKSTGERVLFDNQDVSIQTGLSVNGRIFVSLIDHIDALTPLPEQEGPKIESFSSALEDISSQDIAYYLTYYSWLLFQNVHEVSFVINLFGSTYEFIYHVFGRVKFGHITANLDLFLRLFNEIQYWVVTEIVLTTSLSKRVQILRKFIKVAGLCKEHQNLSIFFAITMGLSNIAVSRLTQTWERLPNKLKRTFSQYESLIDPSRNHRKYRVYLSKLEAPIIPFTPLILKDMTFSHEGNKTYLENNLINFEKMVMLSQSLRTFRFCRSKPMKLDSLINGSSNSNYSNRGIIPSTRKAALIKIDQYIKDLKVIDNQRLLLHLSHSLEHRRI</sequence>
<evidence type="ECO:0000259" key="5">
    <source>
        <dbReference type="PROSITE" id="PS50009"/>
    </source>
</evidence>
<dbReference type="GO" id="GO:0007265">
    <property type="term" value="P:Ras protein signal transduction"/>
    <property type="evidence" value="ECO:0007669"/>
    <property type="project" value="TreeGrafter"/>
</dbReference>
<evidence type="ECO:0000259" key="9">
    <source>
        <dbReference type="PROSITE" id="PS50212"/>
    </source>
</evidence>
<evidence type="ECO:0000256" key="1">
    <source>
        <dbReference type="ARBA" id="ARBA00010829"/>
    </source>
</evidence>
<dbReference type="Gene3D" id="1.10.8.1240">
    <property type="match status" value="1"/>
</dbReference>
<dbReference type="InterPro" id="IPR029071">
    <property type="entry name" value="Ubiquitin-like_domsf"/>
</dbReference>
<evidence type="ECO:0000256" key="3">
    <source>
        <dbReference type="PROSITE-ProRule" id="PRU00168"/>
    </source>
</evidence>
<dbReference type="InterPro" id="IPR019804">
    <property type="entry name" value="Ras_G-nucl-exch_fac_CS"/>
</dbReference>
<feature type="domain" description="Cyclic nucleotide-binding" evidence="6">
    <location>
        <begin position="392"/>
        <end position="493"/>
    </location>
</feature>
<reference evidence="11" key="1">
    <citation type="submission" date="2011-08" db="EMBL/GenBank/DDBJ databases">
        <authorList>
            <person name="Rombauts S."/>
        </authorList>
    </citation>
    <scope>NUCLEOTIDE SEQUENCE</scope>
    <source>
        <strain evidence="11">London</strain>
    </source>
</reference>
<feature type="domain" description="Cyclic nucleotide-binding" evidence="6">
    <location>
        <begin position="16"/>
        <end position="117"/>
    </location>
</feature>
<evidence type="ECO:0000313" key="10">
    <source>
        <dbReference type="EnsemblMetazoa" id="tetur09g06380.1"/>
    </source>
</evidence>
<dbReference type="CDD" id="cd00038">
    <property type="entry name" value="CAP_ED"/>
    <property type="match status" value="2"/>
</dbReference>
<dbReference type="PROSITE" id="PS50186">
    <property type="entry name" value="DEP"/>
    <property type="match status" value="1"/>
</dbReference>
<keyword evidence="11" id="KW-1185">Reference proteome</keyword>
<accession>T1KEF3</accession>
<dbReference type="GO" id="GO:0005085">
    <property type="term" value="F:guanyl-nucleotide exchange factor activity"/>
    <property type="evidence" value="ECO:0007669"/>
    <property type="project" value="UniProtKB-KW"/>
</dbReference>
<dbReference type="Gene3D" id="1.20.870.10">
    <property type="entry name" value="Son of sevenless (SoS) protein Chain: S domain 1"/>
    <property type="match status" value="1"/>
</dbReference>
<dbReference type="SUPFAM" id="SSF54236">
    <property type="entry name" value="Ubiquitin-like"/>
    <property type="match status" value="1"/>
</dbReference>
<feature type="domain" description="Ras-associating" evidence="8">
    <location>
        <begin position="788"/>
        <end position="870"/>
    </location>
</feature>
<dbReference type="SMART" id="SM00147">
    <property type="entry name" value="RasGEF"/>
    <property type="match status" value="1"/>
</dbReference>
<evidence type="ECO:0000259" key="8">
    <source>
        <dbReference type="PROSITE" id="PS50200"/>
    </source>
</evidence>
<dbReference type="InterPro" id="IPR000591">
    <property type="entry name" value="DEP_dom"/>
</dbReference>
<reference evidence="10" key="2">
    <citation type="submission" date="2015-06" db="UniProtKB">
        <authorList>
            <consortium name="EnsemblMetazoa"/>
        </authorList>
    </citation>
    <scope>IDENTIFICATION</scope>
</reference>
<dbReference type="InterPro" id="IPR001895">
    <property type="entry name" value="RASGEF_cat_dom"/>
</dbReference>
<dbReference type="SMART" id="SM00100">
    <property type="entry name" value="cNMP"/>
    <property type="match status" value="2"/>
</dbReference>
<dbReference type="InterPro" id="IPR000651">
    <property type="entry name" value="Ras-like_Gua-exchang_fac_N"/>
</dbReference>
<dbReference type="CDD" id="cd00155">
    <property type="entry name" value="RasGEF"/>
    <property type="match status" value="1"/>
</dbReference>
<dbReference type="PROSITE" id="PS50212">
    <property type="entry name" value="RASGEF_NTER"/>
    <property type="match status" value="1"/>
</dbReference>
<evidence type="ECO:0008006" key="12">
    <source>
        <dbReference type="Google" id="ProtNLM"/>
    </source>
</evidence>
<feature type="compositionally biased region" description="Low complexity" evidence="4">
    <location>
        <begin position="524"/>
        <end position="533"/>
    </location>
</feature>
<dbReference type="PROSITE" id="PS50200">
    <property type="entry name" value="RA"/>
    <property type="match status" value="1"/>
</dbReference>
<dbReference type="PROSITE" id="PS00720">
    <property type="entry name" value="RASGEF"/>
    <property type="match status" value="1"/>
</dbReference>
<dbReference type="SMART" id="SM00229">
    <property type="entry name" value="RasGEFN"/>
    <property type="match status" value="1"/>
</dbReference>
<dbReference type="SUPFAM" id="SSF48366">
    <property type="entry name" value="Ras GEF"/>
    <property type="match status" value="1"/>
</dbReference>
<dbReference type="InterPro" id="IPR008937">
    <property type="entry name" value="Ras-like_GEF"/>
</dbReference>
<evidence type="ECO:0000256" key="2">
    <source>
        <dbReference type="ARBA" id="ARBA00022658"/>
    </source>
</evidence>
<dbReference type="Pfam" id="PF00610">
    <property type="entry name" value="DEP"/>
    <property type="match status" value="1"/>
</dbReference>
<dbReference type="PANTHER" id="PTHR23113:SF327">
    <property type="entry name" value="EXCHANGE PROTEIN DIRECTLY ACTIVATED BY CAMP, ISOFORM E"/>
    <property type="match status" value="1"/>
</dbReference>
<feature type="region of interest" description="Disordered" evidence="4">
    <location>
        <begin position="524"/>
        <end position="560"/>
    </location>
</feature>
<organism evidence="10 11">
    <name type="scientific">Tetranychus urticae</name>
    <name type="common">Two-spotted spider mite</name>
    <dbReference type="NCBI Taxonomy" id="32264"/>
    <lineage>
        <taxon>Eukaryota</taxon>
        <taxon>Metazoa</taxon>
        <taxon>Ecdysozoa</taxon>
        <taxon>Arthropoda</taxon>
        <taxon>Chelicerata</taxon>
        <taxon>Arachnida</taxon>
        <taxon>Acari</taxon>
        <taxon>Acariformes</taxon>
        <taxon>Trombidiformes</taxon>
        <taxon>Prostigmata</taxon>
        <taxon>Eleutherengona</taxon>
        <taxon>Raphignathae</taxon>
        <taxon>Tetranychoidea</taxon>
        <taxon>Tetranychidae</taxon>
        <taxon>Tetranychus</taxon>
    </lineage>
</organism>
<keyword evidence="2 3" id="KW-0344">Guanine-nucleotide releasing factor</keyword>
<proteinExistence type="inferred from homology"/>
<dbReference type="Proteomes" id="UP000015104">
    <property type="component" value="Unassembled WGS sequence"/>
</dbReference>
<dbReference type="HOGENOM" id="CLU_006829_1_0_1"/>
<dbReference type="Pfam" id="PF00027">
    <property type="entry name" value="cNMP_binding"/>
    <property type="match status" value="2"/>
</dbReference>
<dbReference type="InterPro" id="IPR000595">
    <property type="entry name" value="cNMP-bd_dom"/>
</dbReference>
<dbReference type="eggNOG" id="KOG2378">
    <property type="taxonomic scope" value="Eukaryota"/>
</dbReference>
<dbReference type="InterPro" id="IPR014710">
    <property type="entry name" value="RmlC-like_jellyroll"/>
</dbReference>
<feature type="compositionally biased region" description="Polar residues" evidence="4">
    <location>
        <begin position="541"/>
        <end position="559"/>
    </location>
</feature>
<dbReference type="Gene3D" id="1.10.840.10">
    <property type="entry name" value="Ras guanine-nucleotide exchange factors catalytic domain"/>
    <property type="match status" value="1"/>
</dbReference>
<dbReference type="PROSITE" id="PS50009">
    <property type="entry name" value="RASGEF_CAT"/>
    <property type="match status" value="1"/>
</dbReference>
<dbReference type="GO" id="GO:0005886">
    <property type="term" value="C:plasma membrane"/>
    <property type="evidence" value="ECO:0007669"/>
    <property type="project" value="TreeGrafter"/>
</dbReference>
<evidence type="ECO:0000256" key="4">
    <source>
        <dbReference type="SAM" id="MobiDB-lite"/>
    </source>
</evidence>
<dbReference type="Gene3D" id="3.10.20.90">
    <property type="entry name" value="Phosphatidylinositol 3-kinase Catalytic Subunit, Chain A, domain 1"/>
    <property type="match status" value="1"/>
</dbReference>
<dbReference type="AlphaFoldDB" id="T1KEF3"/>
<name>T1KEF3_TETUR</name>
<dbReference type="Gene3D" id="1.10.10.10">
    <property type="entry name" value="Winged helix-like DNA-binding domain superfamily/Winged helix DNA-binding domain"/>
    <property type="match status" value="1"/>
</dbReference>
<dbReference type="InterPro" id="IPR036390">
    <property type="entry name" value="WH_DNA-bd_sf"/>
</dbReference>
<dbReference type="EnsemblMetazoa" id="tetur09g06380.1">
    <property type="protein sequence ID" value="tetur09g06380.1"/>
    <property type="gene ID" value="tetur09g06380"/>
</dbReference>
<dbReference type="SMART" id="SM00049">
    <property type="entry name" value="DEP"/>
    <property type="match status" value="1"/>
</dbReference>
<dbReference type="InterPro" id="IPR018490">
    <property type="entry name" value="cNMP-bd_dom_sf"/>
</dbReference>
<dbReference type="PROSITE" id="PS50042">
    <property type="entry name" value="CNMP_BINDING_3"/>
    <property type="match status" value="2"/>
</dbReference>
<feature type="domain" description="DEP" evidence="7">
    <location>
        <begin position="256"/>
        <end position="320"/>
    </location>
</feature>
<dbReference type="InterPro" id="IPR036388">
    <property type="entry name" value="WH-like_DNA-bd_sf"/>
</dbReference>
<dbReference type="InterPro" id="IPR023578">
    <property type="entry name" value="Ras_GEF_dom_sf"/>
</dbReference>
<feature type="domain" description="Ras-GEF" evidence="5">
    <location>
        <begin position="896"/>
        <end position="1134"/>
    </location>
</feature>
<dbReference type="Pfam" id="PF00617">
    <property type="entry name" value="RasGEF"/>
    <property type="match status" value="1"/>
</dbReference>
<protein>
    <recommendedName>
        <fullName evidence="12">Rap guanine nucleotide exchange factor 4</fullName>
    </recommendedName>
</protein>
<dbReference type="SUPFAM" id="SSF51206">
    <property type="entry name" value="cAMP-binding domain-like"/>
    <property type="match status" value="2"/>
</dbReference>